<feature type="domain" description="Aprataxin C2HE/C2H2/C2HC zinc finger" evidence="2">
    <location>
        <begin position="123"/>
        <end position="185"/>
    </location>
</feature>
<dbReference type="Gene3D" id="3.30.428.10">
    <property type="entry name" value="HIT-like"/>
    <property type="match status" value="1"/>
</dbReference>
<dbReference type="Proteomes" id="UP000694904">
    <property type="component" value="Chromosome 2"/>
</dbReference>
<reference evidence="3" key="2">
    <citation type="journal article" date="2016" name="G3 (Bethesda)">
        <title>Genome Evolution in Three Species of Cactophilic Drosophila.</title>
        <authorList>
            <person name="Sanchez-Flores A."/>
            <person name="Penazola F."/>
            <person name="Carpinteyro-Ponce J."/>
            <person name="Nazario-Yepiz N."/>
            <person name="Abreu-Goodger C."/>
            <person name="Machado C.A."/>
            <person name="Markow T.A."/>
        </authorList>
    </citation>
    <scope>NUCLEOTIDE SEQUENCE [LARGE SCALE GENOMIC DNA]</scope>
</reference>
<dbReference type="InterPro" id="IPR036265">
    <property type="entry name" value="HIT-like_sf"/>
</dbReference>
<dbReference type="PANTHER" id="PTHR12486:SF4">
    <property type="entry name" value="APRATAXIN"/>
    <property type="match status" value="1"/>
</dbReference>
<dbReference type="Pfam" id="PF11969">
    <property type="entry name" value="DcpS_C"/>
    <property type="match status" value="1"/>
</dbReference>
<evidence type="ECO:0000259" key="2">
    <source>
        <dbReference type="Pfam" id="PF16278"/>
    </source>
</evidence>
<evidence type="ECO:0000313" key="4">
    <source>
        <dbReference type="RefSeq" id="XP_017863993.1"/>
    </source>
</evidence>
<dbReference type="Pfam" id="PF16278">
    <property type="entry name" value="zf-C2HE"/>
    <property type="match status" value="1"/>
</dbReference>
<keyword evidence="3" id="KW-1185">Reference proteome</keyword>
<proteinExistence type="predicted"/>
<feature type="compositionally biased region" description="Low complexity" evidence="1">
    <location>
        <begin position="307"/>
        <end position="328"/>
    </location>
</feature>
<feature type="region of interest" description="Disordered" evidence="1">
    <location>
        <begin position="301"/>
        <end position="425"/>
    </location>
</feature>
<reference evidence="3" key="1">
    <citation type="journal article" date="1997" name="Nucleic Acids Res.">
        <title>tRNAscan-SE: a program for improved detection of transfer RNA genes in genomic sequence.</title>
        <authorList>
            <person name="Lowe T.M."/>
            <person name="Eddy S.R."/>
        </authorList>
    </citation>
    <scope>NUCLEOTIDE SEQUENCE [LARGE SCALE GENOMIC DNA]</scope>
</reference>
<evidence type="ECO:0000313" key="3">
    <source>
        <dbReference type="Proteomes" id="UP000694904"/>
    </source>
</evidence>
<feature type="region of interest" description="Disordered" evidence="1">
    <location>
        <begin position="214"/>
        <end position="260"/>
    </location>
</feature>
<feature type="compositionally biased region" description="Polar residues" evidence="1">
    <location>
        <begin position="221"/>
        <end position="243"/>
    </location>
</feature>
<dbReference type="GeneID" id="108614368"/>
<organism evidence="3 4">
    <name type="scientific">Drosophila arizonae</name>
    <name type="common">Fruit fly</name>
    <dbReference type="NCBI Taxonomy" id="7263"/>
    <lineage>
        <taxon>Eukaryota</taxon>
        <taxon>Metazoa</taxon>
        <taxon>Ecdysozoa</taxon>
        <taxon>Arthropoda</taxon>
        <taxon>Hexapoda</taxon>
        <taxon>Insecta</taxon>
        <taxon>Pterygota</taxon>
        <taxon>Neoptera</taxon>
        <taxon>Endopterygota</taxon>
        <taxon>Diptera</taxon>
        <taxon>Brachycera</taxon>
        <taxon>Muscomorpha</taxon>
        <taxon>Ephydroidea</taxon>
        <taxon>Drosophilidae</taxon>
        <taxon>Drosophila</taxon>
    </lineage>
</organism>
<dbReference type="SUPFAM" id="SSF54197">
    <property type="entry name" value="HIT-like"/>
    <property type="match status" value="1"/>
</dbReference>
<name>A0ABM1P9V7_DROAR</name>
<feature type="compositionally biased region" description="Low complexity" evidence="1">
    <location>
        <begin position="386"/>
        <end position="401"/>
    </location>
</feature>
<gene>
    <name evidence="4" type="primary">LOC108614368</name>
</gene>
<dbReference type="InterPro" id="IPR032566">
    <property type="entry name" value="Znf-C2HE"/>
</dbReference>
<reference evidence="4" key="3">
    <citation type="submission" date="2025-08" db="UniProtKB">
        <authorList>
            <consortium name="RefSeq"/>
        </authorList>
    </citation>
    <scope>IDENTIFICATION</scope>
    <source>
        <tissue evidence="4">Whole organism</tissue>
    </source>
</reference>
<dbReference type="PANTHER" id="PTHR12486">
    <property type="entry name" value="APRATAXIN-RELATED"/>
    <property type="match status" value="1"/>
</dbReference>
<accession>A0ABM1P9V7</accession>
<dbReference type="RefSeq" id="XP_017863993.1">
    <property type="nucleotide sequence ID" value="XM_018008504.1"/>
</dbReference>
<protein>
    <submittedName>
        <fullName evidence="4">Aprataxin-like protein</fullName>
    </submittedName>
</protein>
<sequence length="425" mass="47659">MSNRTEFARKLFTQRAKTEKPLIETDLAVVIKDAYPKAQCHFIVVSKEDIPNVTALTRDSLPLLDHMKELANQIIEQHQYVPSSNFLIGFKIDAFMNGLNMHIISNDFYSECMRRVSHWNSFNTELFLTYQAVYALIRIQGSIEPMPAEKADELRKALPLRCNQCDFETNLLLGLKGHLFKHWKNREDKLQIKLQVEKITRMLDDAKLTTPPKIALDKAPVSSNQSKSNQAVESNNHDPTLPTNPFKCEKPAINRNPSSWRQNMSNQVAEINKGQHANHFDKNVQKSPYSQSKFRQFNQGAFTGQHGPRANNGPNGPRANNGPNGPRAFNGPHEPRAFNGPHGPRANNGPNGPRALNGSNVQGPGLNNIGANHPLGNVNINMNPLSNAKQSSAPNAQNQNQGKYAQKSQFKKQYDTKQTENSQKS</sequence>
<evidence type="ECO:0000256" key="1">
    <source>
        <dbReference type="SAM" id="MobiDB-lite"/>
    </source>
</evidence>